<name>A0A1Y3B148_EURMA</name>
<dbReference type="InterPro" id="IPR017853">
    <property type="entry name" value="GH"/>
</dbReference>
<sequence>MYHGGTSFGFMNGAIGDWGKRFAPMVTSYDYDAPIGEYGQLRPLYFAIQKVIQKYFSNVPSIDYNNDAYNNIPDKFWIGQQQQQQQDKQFDNIKQQYNRWQNSEKSEKQKIINIQVDFLTDIFQLMGKNNSGSIQSIESVWPLTFEQLGLRHASD</sequence>
<dbReference type="AlphaFoldDB" id="A0A1Y3B148"/>
<organism evidence="3 4">
    <name type="scientific">Euroglyphus maynei</name>
    <name type="common">Mayne's house dust mite</name>
    <dbReference type="NCBI Taxonomy" id="6958"/>
    <lineage>
        <taxon>Eukaryota</taxon>
        <taxon>Metazoa</taxon>
        <taxon>Ecdysozoa</taxon>
        <taxon>Arthropoda</taxon>
        <taxon>Chelicerata</taxon>
        <taxon>Arachnida</taxon>
        <taxon>Acari</taxon>
        <taxon>Acariformes</taxon>
        <taxon>Sarcoptiformes</taxon>
        <taxon>Astigmata</taxon>
        <taxon>Psoroptidia</taxon>
        <taxon>Analgoidea</taxon>
        <taxon>Pyroglyphidae</taxon>
        <taxon>Pyroglyphinae</taxon>
        <taxon>Euroglyphus</taxon>
    </lineage>
</organism>
<dbReference type="GO" id="GO:0004553">
    <property type="term" value="F:hydrolase activity, hydrolyzing O-glycosyl compounds"/>
    <property type="evidence" value="ECO:0007669"/>
    <property type="project" value="InterPro"/>
</dbReference>
<evidence type="ECO:0000313" key="4">
    <source>
        <dbReference type="Proteomes" id="UP000194236"/>
    </source>
</evidence>
<comment type="similarity">
    <text evidence="1">Belongs to the glycosyl hydrolase 35 family.</text>
</comment>
<dbReference type="SUPFAM" id="SSF51445">
    <property type="entry name" value="(Trans)glycosidases"/>
    <property type="match status" value="1"/>
</dbReference>
<dbReference type="Pfam" id="PF01301">
    <property type="entry name" value="Glyco_hydro_35"/>
    <property type="match status" value="1"/>
</dbReference>
<dbReference type="OrthoDB" id="1657402at2759"/>
<dbReference type="InterPro" id="IPR001944">
    <property type="entry name" value="Glycoside_Hdrlase_35"/>
</dbReference>
<dbReference type="GO" id="GO:0005975">
    <property type="term" value="P:carbohydrate metabolic process"/>
    <property type="evidence" value="ECO:0007669"/>
    <property type="project" value="InterPro"/>
</dbReference>
<gene>
    <name evidence="3" type="ORF">BLA29_009820</name>
</gene>
<accession>A0A1Y3B148</accession>
<dbReference type="Proteomes" id="UP000194236">
    <property type="component" value="Unassembled WGS sequence"/>
</dbReference>
<reference evidence="3 4" key="1">
    <citation type="submission" date="2017-03" db="EMBL/GenBank/DDBJ databases">
        <title>Genome Survey of Euroglyphus maynei.</title>
        <authorList>
            <person name="Arlian L.G."/>
            <person name="Morgan M.S."/>
            <person name="Rider S.D."/>
        </authorList>
    </citation>
    <scope>NUCLEOTIDE SEQUENCE [LARGE SCALE GENOMIC DNA]</scope>
    <source>
        <strain evidence="3">Arlian Lab</strain>
        <tissue evidence="3">Whole body</tissue>
    </source>
</reference>
<evidence type="ECO:0000259" key="2">
    <source>
        <dbReference type="Pfam" id="PF01301"/>
    </source>
</evidence>
<comment type="caution">
    <text evidence="3">The sequence shown here is derived from an EMBL/GenBank/DDBJ whole genome shotgun (WGS) entry which is preliminary data.</text>
</comment>
<dbReference type="PANTHER" id="PTHR23421">
    <property type="entry name" value="BETA-GALACTOSIDASE RELATED"/>
    <property type="match status" value="1"/>
</dbReference>
<protein>
    <recommendedName>
        <fullName evidence="2">Glycoside hydrolase 35 catalytic domain-containing protein</fullName>
    </recommendedName>
</protein>
<evidence type="ECO:0000256" key="1">
    <source>
        <dbReference type="ARBA" id="ARBA00009809"/>
    </source>
</evidence>
<keyword evidence="4" id="KW-1185">Reference proteome</keyword>
<proteinExistence type="inferred from homology"/>
<dbReference type="Gene3D" id="2.60.120.260">
    <property type="entry name" value="Galactose-binding domain-like"/>
    <property type="match status" value="1"/>
</dbReference>
<evidence type="ECO:0000313" key="3">
    <source>
        <dbReference type="EMBL" id="OTF73065.1"/>
    </source>
</evidence>
<feature type="domain" description="Glycoside hydrolase 35 catalytic" evidence="2">
    <location>
        <begin position="1"/>
        <end position="54"/>
    </location>
</feature>
<dbReference type="EMBL" id="MUJZ01053319">
    <property type="protein sequence ID" value="OTF73065.1"/>
    <property type="molecule type" value="Genomic_DNA"/>
</dbReference>
<dbReference type="InterPro" id="IPR031330">
    <property type="entry name" value="Gly_Hdrlase_35_cat"/>
</dbReference>